<protein>
    <submittedName>
        <fullName evidence="2">Uncharacterized protein</fullName>
    </submittedName>
</protein>
<feature type="region of interest" description="Disordered" evidence="1">
    <location>
        <begin position="52"/>
        <end position="87"/>
    </location>
</feature>
<sequence>MYRPPYHDPPIRHLFRGGSTADKNTAETDYERENAHLHILHARFRQYGTRVAGHPRTPIPAPVPGARPAARKTSRSGAGDGGAQFSGSCLEGPSSAVLETAVPSGAVLETAGPSSAVLALKDPVQWFLP</sequence>
<comment type="caution">
    <text evidence="2">The sequence shown here is derived from an EMBL/GenBank/DDBJ whole genome shotgun (WGS) entry which is preliminary data.</text>
</comment>
<dbReference type="EMBL" id="JANPWB010000014">
    <property type="protein sequence ID" value="KAJ1099661.1"/>
    <property type="molecule type" value="Genomic_DNA"/>
</dbReference>
<accession>A0AAV7M790</accession>
<name>A0AAV7M790_PLEWA</name>
<proteinExistence type="predicted"/>
<reference evidence="2" key="1">
    <citation type="journal article" date="2022" name="bioRxiv">
        <title>Sequencing and chromosome-scale assembly of the giantPleurodeles waltlgenome.</title>
        <authorList>
            <person name="Brown T."/>
            <person name="Elewa A."/>
            <person name="Iarovenko S."/>
            <person name="Subramanian E."/>
            <person name="Araus A.J."/>
            <person name="Petzold A."/>
            <person name="Susuki M."/>
            <person name="Suzuki K.-i.T."/>
            <person name="Hayashi T."/>
            <person name="Toyoda A."/>
            <person name="Oliveira C."/>
            <person name="Osipova E."/>
            <person name="Leigh N.D."/>
            <person name="Simon A."/>
            <person name="Yun M.H."/>
        </authorList>
    </citation>
    <scope>NUCLEOTIDE SEQUENCE</scope>
    <source>
        <strain evidence="2">20211129_DDA</strain>
        <tissue evidence="2">Liver</tissue>
    </source>
</reference>
<gene>
    <name evidence="2" type="ORF">NDU88_004760</name>
</gene>
<keyword evidence="3" id="KW-1185">Reference proteome</keyword>
<feature type="region of interest" description="Disordered" evidence="1">
    <location>
        <begin position="1"/>
        <end position="29"/>
    </location>
</feature>
<evidence type="ECO:0000313" key="2">
    <source>
        <dbReference type="EMBL" id="KAJ1099661.1"/>
    </source>
</evidence>
<evidence type="ECO:0000256" key="1">
    <source>
        <dbReference type="SAM" id="MobiDB-lite"/>
    </source>
</evidence>
<dbReference type="AlphaFoldDB" id="A0AAV7M790"/>
<organism evidence="2 3">
    <name type="scientific">Pleurodeles waltl</name>
    <name type="common">Iberian ribbed newt</name>
    <dbReference type="NCBI Taxonomy" id="8319"/>
    <lineage>
        <taxon>Eukaryota</taxon>
        <taxon>Metazoa</taxon>
        <taxon>Chordata</taxon>
        <taxon>Craniata</taxon>
        <taxon>Vertebrata</taxon>
        <taxon>Euteleostomi</taxon>
        <taxon>Amphibia</taxon>
        <taxon>Batrachia</taxon>
        <taxon>Caudata</taxon>
        <taxon>Salamandroidea</taxon>
        <taxon>Salamandridae</taxon>
        <taxon>Pleurodelinae</taxon>
        <taxon>Pleurodeles</taxon>
    </lineage>
</organism>
<feature type="compositionally biased region" description="Basic and acidic residues" evidence="1">
    <location>
        <begin position="1"/>
        <end position="11"/>
    </location>
</feature>
<dbReference type="Proteomes" id="UP001066276">
    <property type="component" value="Chromosome 10"/>
</dbReference>
<evidence type="ECO:0000313" key="3">
    <source>
        <dbReference type="Proteomes" id="UP001066276"/>
    </source>
</evidence>